<comment type="similarity">
    <text evidence="1">Belongs to the eukaryotic ribosomal protein eL28 family.</text>
</comment>
<evidence type="ECO:0000313" key="8">
    <source>
        <dbReference type="EMBL" id="KAF0885215.1"/>
    </source>
</evidence>
<dbReference type="Gene3D" id="3.30.390.110">
    <property type="match status" value="1"/>
</dbReference>
<evidence type="ECO:0000256" key="6">
    <source>
        <dbReference type="SAM" id="MobiDB-lite"/>
    </source>
</evidence>
<protein>
    <recommendedName>
        <fullName evidence="4">Large ribosomal subunit protein eL28</fullName>
    </recommendedName>
    <alternativeName>
        <fullName evidence="5">60S ribosomal protein L28</fullName>
    </alternativeName>
</protein>
<dbReference type="AlphaFoldDB" id="A0A6G1BA93"/>
<dbReference type="InterPro" id="IPR029004">
    <property type="entry name" value="Ribosomal_eL28/Mak16"/>
</dbReference>
<feature type="domain" description="Ribosomal eL28/Mak16" evidence="7">
    <location>
        <begin position="1"/>
        <end position="109"/>
    </location>
</feature>
<feature type="region of interest" description="Disordered" evidence="6">
    <location>
        <begin position="118"/>
        <end position="149"/>
    </location>
</feature>
<keyword evidence="3" id="KW-0687">Ribonucleoprotein</keyword>
<keyword evidence="2" id="KW-0689">Ribosomal protein</keyword>
<evidence type="ECO:0000256" key="4">
    <source>
        <dbReference type="ARBA" id="ARBA00035223"/>
    </source>
</evidence>
<dbReference type="PANTHER" id="PTHR10544">
    <property type="entry name" value="60S RIBOSOMAL PROTEIN L28"/>
    <property type="match status" value="1"/>
</dbReference>
<dbReference type="Pfam" id="PF01778">
    <property type="entry name" value="Ribosomal_L28e"/>
    <property type="match status" value="1"/>
</dbReference>
<proteinExistence type="inferred from homology"/>
<feature type="compositionally biased region" description="Polar residues" evidence="6">
    <location>
        <begin position="131"/>
        <end position="145"/>
    </location>
</feature>
<dbReference type="InterPro" id="IPR002672">
    <property type="entry name" value="Ribosomal_eL28"/>
</dbReference>
<feature type="non-terminal residue" evidence="8">
    <location>
        <position position="163"/>
    </location>
</feature>
<evidence type="ECO:0000313" key="9">
    <source>
        <dbReference type="Proteomes" id="UP000475037"/>
    </source>
</evidence>
<dbReference type="Proteomes" id="UP000475037">
    <property type="component" value="Unassembled WGS sequence"/>
</dbReference>
<accession>A0A6G1BA93</accession>
<evidence type="ECO:0000256" key="5">
    <source>
        <dbReference type="ARBA" id="ARBA00035330"/>
    </source>
</evidence>
<evidence type="ECO:0000256" key="2">
    <source>
        <dbReference type="ARBA" id="ARBA00022980"/>
    </source>
</evidence>
<keyword evidence="9" id="KW-1185">Reference proteome</keyword>
<dbReference type="GO" id="GO:0003735">
    <property type="term" value="F:structural constituent of ribosome"/>
    <property type="evidence" value="ECO:0007669"/>
    <property type="project" value="InterPro"/>
</dbReference>
<comment type="caution">
    <text evidence="8">The sequence shown here is derived from an EMBL/GenBank/DDBJ whole genome shotgun (WGS) entry which is preliminary data.</text>
</comment>
<gene>
    <name evidence="8" type="primary">Rpl28_0</name>
    <name evidence="8" type="ORF">FOF47_R19905</name>
</gene>
<dbReference type="EMBL" id="VOAJ01001312">
    <property type="protein sequence ID" value="KAF0885215.1"/>
    <property type="molecule type" value="Genomic_DNA"/>
</dbReference>
<evidence type="ECO:0000256" key="3">
    <source>
        <dbReference type="ARBA" id="ARBA00023274"/>
    </source>
</evidence>
<dbReference type="GO" id="GO:0006412">
    <property type="term" value="P:translation"/>
    <property type="evidence" value="ECO:0007669"/>
    <property type="project" value="InterPro"/>
</dbReference>
<sequence length="163" mass="18230">LQWKVLRKCSHFPMKRNKQAYSTEPHNLKARHSHYNRLIHRKTGGVEPPADDKGIVVVEWRSGQRKPTTSYMQTTGQECENAGATPNSIRRKRGSDLPLAAILRAGAILAATAWDGDEEAGLPHPELLSTRPPTSKTTEMANTTKKSPEWDPPGLTLTFFIYN</sequence>
<evidence type="ECO:0000259" key="7">
    <source>
        <dbReference type="Pfam" id="PF01778"/>
    </source>
</evidence>
<reference evidence="8 9" key="1">
    <citation type="submission" date="2019-11" db="EMBL/GenBank/DDBJ databases">
        <authorList>
            <person name="Yang C."/>
            <person name="Li F."/>
        </authorList>
    </citation>
    <scope>NUCLEOTIDE SEQUENCE [LARGE SCALE GENOMIC DNA]</scope>
    <source>
        <strain evidence="8">KB4526</strain>
        <tissue evidence="8">Muscle</tissue>
    </source>
</reference>
<organism evidence="8 9">
    <name type="scientific">Crocuta crocuta</name>
    <name type="common">Spotted hyena</name>
    <dbReference type="NCBI Taxonomy" id="9678"/>
    <lineage>
        <taxon>Eukaryota</taxon>
        <taxon>Metazoa</taxon>
        <taxon>Chordata</taxon>
        <taxon>Craniata</taxon>
        <taxon>Vertebrata</taxon>
        <taxon>Euteleostomi</taxon>
        <taxon>Mammalia</taxon>
        <taxon>Eutheria</taxon>
        <taxon>Laurasiatheria</taxon>
        <taxon>Carnivora</taxon>
        <taxon>Feliformia</taxon>
        <taxon>Hyaenidae</taxon>
        <taxon>Crocuta</taxon>
    </lineage>
</organism>
<evidence type="ECO:0000256" key="1">
    <source>
        <dbReference type="ARBA" id="ARBA00007926"/>
    </source>
</evidence>
<feature type="non-terminal residue" evidence="8">
    <location>
        <position position="1"/>
    </location>
</feature>
<dbReference type="GO" id="GO:1990904">
    <property type="term" value="C:ribonucleoprotein complex"/>
    <property type="evidence" value="ECO:0007669"/>
    <property type="project" value="UniProtKB-KW"/>
</dbReference>
<name>A0A6G1BA93_CROCR</name>
<dbReference type="GO" id="GO:0005840">
    <property type="term" value="C:ribosome"/>
    <property type="evidence" value="ECO:0007669"/>
    <property type="project" value="UniProtKB-KW"/>
</dbReference>